<organism evidence="1 2">
    <name type="scientific">Umezawaea endophytica</name>
    <dbReference type="NCBI Taxonomy" id="1654476"/>
    <lineage>
        <taxon>Bacteria</taxon>
        <taxon>Bacillati</taxon>
        <taxon>Actinomycetota</taxon>
        <taxon>Actinomycetes</taxon>
        <taxon>Pseudonocardiales</taxon>
        <taxon>Pseudonocardiaceae</taxon>
        <taxon>Umezawaea</taxon>
    </lineage>
</organism>
<accession>A0A9X2VRZ0</accession>
<reference evidence="1" key="1">
    <citation type="submission" date="2022-08" db="EMBL/GenBank/DDBJ databases">
        <authorList>
            <person name="Tistechok S."/>
            <person name="Samborskyy M."/>
            <person name="Roman I."/>
        </authorList>
    </citation>
    <scope>NUCLEOTIDE SEQUENCE</scope>
    <source>
        <strain evidence="1">DSM 103496</strain>
    </source>
</reference>
<name>A0A9X2VRZ0_9PSEU</name>
<dbReference type="Proteomes" id="UP001141259">
    <property type="component" value="Unassembled WGS sequence"/>
</dbReference>
<proteinExistence type="predicted"/>
<dbReference type="AlphaFoldDB" id="A0A9X2VRZ0"/>
<evidence type="ECO:0000313" key="2">
    <source>
        <dbReference type="Proteomes" id="UP001141259"/>
    </source>
</evidence>
<gene>
    <name evidence="1" type="ORF">NZH93_30745</name>
</gene>
<dbReference type="EMBL" id="JANYMP010000017">
    <property type="protein sequence ID" value="MCS7481257.1"/>
    <property type="molecule type" value="Genomic_DNA"/>
</dbReference>
<sequence>MSASLLTEAGSLIAAAVVAIPSTAWALVSFGKTVVQERSRTARLTAVLKDSAPAERSEIMRAWGQWESGRPAEVVAEAPEAERPAWIRRVLRRGTDPGGE</sequence>
<protein>
    <submittedName>
        <fullName evidence="1">Uncharacterized protein</fullName>
    </submittedName>
</protein>
<comment type="caution">
    <text evidence="1">The sequence shown here is derived from an EMBL/GenBank/DDBJ whole genome shotgun (WGS) entry which is preliminary data.</text>
</comment>
<dbReference type="RefSeq" id="WP_259626746.1">
    <property type="nucleotide sequence ID" value="NZ_JANYMP010000017.1"/>
</dbReference>
<evidence type="ECO:0000313" key="1">
    <source>
        <dbReference type="EMBL" id="MCS7481257.1"/>
    </source>
</evidence>
<keyword evidence="2" id="KW-1185">Reference proteome</keyword>